<dbReference type="PANTHER" id="PTHR41282:SF1">
    <property type="entry name" value="CONSERVED TRANSMEMBRANE PROTEIN-RELATED"/>
    <property type="match status" value="1"/>
</dbReference>
<evidence type="ECO:0000256" key="2">
    <source>
        <dbReference type="SAM" id="Phobius"/>
    </source>
</evidence>
<evidence type="ECO:0000256" key="1">
    <source>
        <dbReference type="SAM" id="MobiDB-lite"/>
    </source>
</evidence>
<dbReference type="RefSeq" id="WP_114949307.1">
    <property type="nucleotide sequence ID" value="NZ_CP033905.1"/>
</dbReference>
<gene>
    <name evidence="3" type="ORF">EBQ10_05205</name>
</gene>
<name>A0A3Q9GFT9_9ACTO</name>
<feature type="transmembrane region" description="Helical" evidence="2">
    <location>
        <begin position="147"/>
        <end position="169"/>
    </location>
</feature>
<dbReference type="Pfam" id="PF12811">
    <property type="entry name" value="BaxI_1"/>
    <property type="match status" value="1"/>
</dbReference>
<protein>
    <submittedName>
        <fullName evidence="3">Bax inhibitor-1/YccA family protein</fullName>
    </submittedName>
</protein>
<dbReference type="PANTHER" id="PTHR41282">
    <property type="entry name" value="CONSERVED TRANSMEMBRANE PROTEIN-RELATED"/>
    <property type="match status" value="1"/>
</dbReference>
<reference evidence="3 4" key="1">
    <citation type="submission" date="2018-11" db="EMBL/GenBank/DDBJ databases">
        <title>Multidrug-resistant genes are associated with an 42-kb island TGI1 carrying a complex class 1 integron in a Trueperella pyogenes.</title>
        <authorList>
            <person name="Dong W."/>
        </authorList>
    </citation>
    <scope>NUCLEOTIDE SEQUENCE [LARGE SCALE GENOMIC DNA]</scope>
    <source>
        <strain evidence="3 4">TP4</strain>
    </source>
</reference>
<dbReference type="AlphaFoldDB" id="A0A3Q9GFT9"/>
<keyword evidence="2" id="KW-0812">Transmembrane</keyword>
<accession>A0A3Q9GFT9</accession>
<dbReference type="EMBL" id="CP033905">
    <property type="protein sequence ID" value="AZR06751.1"/>
    <property type="molecule type" value="Genomic_DNA"/>
</dbReference>
<keyword evidence="2" id="KW-1133">Transmembrane helix</keyword>
<organism evidence="3 4">
    <name type="scientific">Trueperella pyogenes</name>
    <dbReference type="NCBI Taxonomy" id="1661"/>
    <lineage>
        <taxon>Bacteria</taxon>
        <taxon>Bacillati</taxon>
        <taxon>Actinomycetota</taxon>
        <taxon>Actinomycetes</taxon>
        <taxon>Actinomycetales</taxon>
        <taxon>Actinomycetaceae</taxon>
        <taxon>Trueperella</taxon>
    </lineage>
</organism>
<feature type="transmembrane region" description="Helical" evidence="2">
    <location>
        <begin position="121"/>
        <end position="141"/>
    </location>
</feature>
<feature type="transmembrane region" description="Helical" evidence="2">
    <location>
        <begin position="181"/>
        <end position="204"/>
    </location>
</feature>
<dbReference type="Proteomes" id="UP000275951">
    <property type="component" value="Chromosome"/>
</dbReference>
<feature type="transmembrane region" description="Helical" evidence="2">
    <location>
        <begin position="216"/>
        <end position="238"/>
    </location>
</feature>
<keyword evidence="2" id="KW-0472">Membrane</keyword>
<dbReference type="InterPro" id="IPR010539">
    <property type="entry name" value="BaxI_1-like"/>
</dbReference>
<feature type="transmembrane region" description="Helical" evidence="2">
    <location>
        <begin position="258"/>
        <end position="283"/>
    </location>
</feature>
<sequence length="286" mass="30720">MSNPITTRNPYFSSTQQRPNQFGAQRTEYGYGDQYAPDNYGYQTESEQVWDDSDGAFVTERMTYNDALNKVAILLGIALVTGTATATLLPPATWVSAATVSVIGAFIVGMILAFQRMVKPGMAIAYAVLEGVALGALTAAFELIVPGIALQTILATAIIVGVTLALHYTGTVRTTPKGRKVIIVAAFGYLIFSLVNAVLMWTGVLDRAWGIRGYEVAGIPLGVLLGGVMILVAAYMLIGDFEDINTAIVNGAPREFSWTVGIAIVMTILWIYIEVLRVIAILASDR</sequence>
<proteinExistence type="predicted"/>
<evidence type="ECO:0000313" key="4">
    <source>
        <dbReference type="Proteomes" id="UP000275951"/>
    </source>
</evidence>
<feature type="region of interest" description="Disordered" evidence="1">
    <location>
        <begin position="1"/>
        <end position="20"/>
    </location>
</feature>
<feature type="transmembrane region" description="Helical" evidence="2">
    <location>
        <begin position="71"/>
        <end position="89"/>
    </location>
</feature>
<feature type="transmembrane region" description="Helical" evidence="2">
    <location>
        <begin position="95"/>
        <end position="114"/>
    </location>
</feature>
<evidence type="ECO:0000313" key="3">
    <source>
        <dbReference type="EMBL" id="AZR06751.1"/>
    </source>
</evidence>